<dbReference type="SUPFAM" id="SSF53335">
    <property type="entry name" value="S-adenosyl-L-methionine-dependent methyltransferases"/>
    <property type="match status" value="1"/>
</dbReference>
<protein>
    <submittedName>
        <fullName evidence="1">Class I SAM-dependent methyltransferase</fullName>
    </submittedName>
</protein>
<keyword evidence="1" id="KW-0808">Transferase</keyword>
<dbReference type="InterPro" id="IPR029063">
    <property type="entry name" value="SAM-dependent_MTases_sf"/>
</dbReference>
<name>A0ABV3L3I9_9RHOB</name>
<keyword evidence="2" id="KW-1185">Reference proteome</keyword>
<organism evidence="1 2">
    <name type="scientific">Meridianimarinicoccus marinus</name>
    <dbReference type="NCBI Taxonomy" id="3231483"/>
    <lineage>
        <taxon>Bacteria</taxon>
        <taxon>Pseudomonadati</taxon>
        <taxon>Pseudomonadota</taxon>
        <taxon>Alphaproteobacteria</taxon>
        <taxon>Rhodobacterales</taxon>
        <taxon>Paracoccaceae</taxon>
        <taxon>Meridianimarinicoccus</taxon>
    </lineage>
</organism>
<sequence>MSGFDPVWLALREPADRAARDAGLIERAAAGLRGHMAAQICDIGAGAGAALRAFSPVFPKSCRWTFVDNDAEVLAAARQACGPEVALRQVDLSLEPAPWPEDCALVTATAFFDLAGAGWVDRFAAALARDRLPLLACLTYDGVMRFAPAHPLDAAITSAFNRHQQTDKGLGGAALGPKATPYLVAALQGRGYRCRTALTPWRLTPAHHGRLIETLVTGIAGAAAEIGDITAAQAEAWAEDRNARLSELQVGHLDLYAVPPAS</sequence>
<proteinExistence type="predicted"/>
<keyword evidence="1" id="KW-0489">Methyltransferase</keyword>
<dbReference type="Gene3D" id="3.40.50.150">
    <property type="entry name" value="Vaccinia Virus protein VP39"/>
    <property type="match status" value="1"/>
</dbReference>
<dbReference type="RefSeq" id="WP_366191863.1">
    <property type="nucleotide sequence ID" value="NZ_JBFBVU010000003.1"/>
</dbReference>
<dbReference type="EMBL" id="JBFBVU010000003">
    <property type="protein sequence ID" value="MEV8466056.1"/>
    <property type="molecule type" value="Genomic_DNA"/>
</dbReference>
<evidence type="ECO:0000313" key="2">
    <source>
        <dbReference type="Proteomes" id="UP001553161"/>
    </source>
</evidence>
<reference evidence="1 2" key="1">
    <citation type="submission" date="2024-07" db="EMBL/GenBank/DDBJ databases">
        <authorList>
            <person name="Kang M."/>
        </authorList>
    </citation>
    <scope>NUCLEOTIDE SEQUENCE [LARGE SCALE GENOMIC DNA]</scope>
    <source>
        <strain evidence="1 2">DFM31</strain>
    </source>
</reference>
<dbReference type="GO" id="GO:0032259">
    <property type="term" value="P:methylation"/>
    <property type="evidence" value="ECO:0007669"/>
    <property type="project" value="UniProtKB-KW"/>
</dbReference>
<comment type="caution">
    <text evidence="1">The sequence shown here is derived from an EMBL/GenBank/DDBJ whole genome shotgun (WGS) entry which is preliminary data.</text>
</comment>
<dbReference type="GO" id="GO:0008168">
    <property type="term" value="F:methyltransferase activity"/>
    <property type="evidence" value="ECO:0007669"/>
    <property type="project" value="UniProtKB-KW"/>
</dbReference>
<gene>
    <name evidence="1" type="ORF">AB0T83_04560</name>
</gene>
<evidence type="ECO:0000313" key="1">
    <source>
        <dbReference type="EMBL" id="MEV8466056.1"/>
    </source>
</evidence>
<accession>A0ABV3L3I9</accession>
<dbReference type="Proteomes" id="UP001553161">
    <property type="component" value="Unassembled WGS sequence"/>
</dbReference>